<evidence type="ECO:0000313" key="8">
    <source>
        <dbReference type="Proteomes" id="UP000886667"/>
    </source>
</evidence>
<gene>
    <name evidence="7" type="ORF">JAZ07_15800</name>
</gene>
<feature type="domain" description="Multidrug resistance protein MdtA-like C-terminal permuted SH3" evidence="6">
    <location>
        <begin position="285"/>
        <end position="344"/>
    </location>
</feature>
<dbReference type="GO" id="GO:0015562">
    <property type="term" value="F:efflux transmembrane transporter activity"/>
    <property type="evidence" value="ECO:0007669"/>
    <property type="project" value="TreeGrafter"/>
</dbReference>
<evidence type="ECO:0000313" key="7">
    <source>
        <dbReference type="EMBL" id="MCG7947806.1"/>
    </source>
</evidence>
<dbReference type="InterPro" id="IPR058627">
    <property type="entry name" value="MdtA-like_C"/>
</dbReference>
<comment type="caution">
    <text evidence="7">The sequence shown here is derived from an EMBL/GenBank/DDBJ whole genome shotgun (WGS) entry which is preliminary data.</text>
</comment>
<dbReference type="InterPro" id="IPR006143">
    <property type="entry name" value="RND_pump_MFP"/>
</dbReference>
<dbReference type="Gene3D" id="1.10.287.470">
    <property type="entry name" value="Helix hairpin bin"/>
    <property type="match status" value="1"/>
</dbReference>
<dbReference type="PANTHER" id="PTHR30469">
    <property type="entry name" value="MULTIDRUG RESISTANCE PROTEIN MDTA"/>
    <property type="match status" value="1"/>
</dbReference>
<dbReference type="InterPro" id="IPR058624">
    <property type="entry name" value="MdtA-like_HH"/>
</dbReference>
<sequence>MNQSNSAVIGLALVFLSLGGCSEPPTTTQAEVIRPVKSFLIESTASGAIRTFPARIDAGRKAELAFRVSGVLKELSVKEGDQVQAGQQVAALDPTDLQIVYNDREANFDQAKRNFTRAKELVKKGNISKMDFDKLEAEFKSSSAALKAAQQDLNYTKLTAPFQGTIARLNIDNFEEVQAKQSILVLQDISELEVKFDVPENLLRGLSAEDRESAKDDVSVSVSFADIPGSNYPLAFREITTQADAKTQTFQVTYTMQRLKSANILPGMTAKVTVDFSKFDSGSDVFTVPASAIVGDYKLDPQAWVIETESMTVQPRSVKVGRLSGENIEVFEGLMPGDRIVTAGTPFLVDGMKVRLMPEKEQAMQRAEDLKYQ</sequence>
<dbReference type="Gene3D" id="2.40.420.20">
    <property type="match status" value="1"/>
</dbReference>
<dbReference type="Gene3D" id="2.40.50.100">
    <property type="match status" value="1"/>
</dbReference>
<dbReference type="InterPro" id="IPR058625">
    <property type="entry name" value="MdtA-like_BSH"/>
</dbReference>
<evidence type="ECO:0000259" key="5">
    <source>
        <dbReference type="Pfam" id="PF25917"/>
    </source>
</evidence>
<keyword evidence="3" id="KW-0813">Transport</keyword>
<dbReference type="PANTHER" id="PTHR30469:SF20">
    <property type="entry name" value="EFFLUX RND TRANSPORTER PERIPLASMIC ADAPTOR SUBUNIT"/>
    <property type="match status" value="1"/>
</dbReference>
<evidence type="ECO:0000256" key="1">
    <source>
        <dbReference type="ARBA" id="ARBA00004196"/>
    </source>
</evidence>
<dbReference type="SUPFAM" id="SSF111369">
    <property type="entry name" value="HlyD-like secretion proteins"/>
    <property type="match status" value="1"/>
</dbReference>
<dbReference type="NCBIfam" id="TIGR01730">
    <property type="entry name" value="RND_mfp"/>
    <property type="match status" value="1"/>
</dbReference>
<dbReference type="Pfam" id="PF25967">
    <property type="entry name" value="RND-MFP_C"/>
    <property type="match status" value="1"/>
</dbReference>
<evidence type="ECO:0000256" key="2">
    <source>
        <dbReference type="ARBA" id="ARBA00009477"/>
    </source>
</evidence>
<dbReference type="Gene3D" id="2.40.30.170">
    <property type="match status" value="1"/>
</dbReference>
<dbReference type="EMBL" id="JAEPCM010000565">
    <property type="protein sequence ID" value="MCG7947806.1"/>
    <property type="molecule type" value="Genomic_DNA"/>
</dbReference>
<dbReference type="Pfam" id="PF25876">
    <property type="entry name" value="HH_MFP_RND"/>
    <property type="match status" value="1"/>
</dbReference>
<reference evidence="7" key="1">
    <citation type="journal article" date="2021" name="Proc. Natl. Acad. Sci. U.S.A.">
        <title>Global biogeography of chemosynthetic symbionts reveals both localized and globally distributed symbiont groups. .</title>
        <authorList>
            <person name="Osvatic J.T."/>
            <person name="Wilkins L.G.E."/>
            <person name="Leibrecht L."/>
            <person name="Leray M."/>
            <person name="Zauner S."/>
            <person name="Polzin J."/>
            <person name="Camacho Y."/>
            <person name="Gros O."/>
            <person name="van Gils J.A."/>
            <person name="Eisen J.A."/>
            <person name="Petersen J.M."/>
            <person name="Yuen B."/>
        </authorList>
    </citation>
    <scope>NUCLEOTIDE SEQUENCE</scope>
    <source>
        <strain evidence="7">MAGclacostrist064TRANS</strain>
    </source>
</reference>
<feature type="domain" description="Multidrug resistance protein MdtA-like alpha-helical hairpin" evidence="4">
    <location>
        <begin position="105"/>
        <end position="156"/>
    </location>
</feature>
<comment type="similarity">
    <text evidence="2">Belongs to the membrane fusion protein (MFP) (TC 8.A.1) family.</text>
</comment>
<evidence type="ECO:0000259" key="6">
    <source>
        <dbReference type="Pfam" id="PF25967"/>
    </source>
</evidence>
<protein>
    <submittedName>
        <fullName evidence="7">Efflux RND transporter periplasmic adaptor subunit</fullName>
    </submittedName>
</protein>
<evidence type="ECO:0000259" key="4">
    <source>
        <dbReference type="Pfam" id="PF25876"/>
    </source>
</evidence>
<organism evidence="7 8">
    <name type="scientific">Candidatus Thiodiazotropha taylori</name>
    <dbReference type="NCBI Taxonomy" id="2792791"/>
    <lineage>
        <taxon>Bacteria</taxon>
        <taxon>Pseudomonadati</taxon>
        <taxon>Pseudomonadota</taxon>
        <taxon>Gammaproteobacteria</taxon>
        <taxon>Chromatiales</taxon>
        <taxon>Sedimenticolaceae</taxon>
        <taxon>Candidatus Thiodiazotropha</taxon>
    </lineage>
</organism>
<dbReference type="AlphaFoldDB" id="A0A9E4KDZ1"/>
<comment type="subcellular location">
    <subcellularLocation>
        <location evidence="1">Cell envelope</location>
    </subcellularLocation>
</comment>
<dbReference type="Proteomes" id="UP000886667">
    <property type="component" value="Unassembled WGS sequence"/>
</dbReference>
<name>A0A9E4KDZ1_9GAMM</name>
<evidence type="ECO:0000256" key="3">
    <source>
        <dbReference type="ARBA" id="ARBA00022448"/>
    </source>
</evidence>
<dbReference type="GO" id="GO:1990281">
    <property type="term" value="C:efflux pump complex"/>
    <property type="evidence" value="ECO:0007669"/>
    <property type="project" value="TreeGrafter"/>
</dbReference>
<accession>A0A9E4KDZ1</accession>
<dbReference type="Pfam" id="PF25917">
    <property type="entry name" value="BSH_RND"/>
    <property type="match status" value="1"/>
</dbReference>
<proteinExistence type="inferred from homology"/>
<feature type="domain" description="Multidrug resistance protein MdtA-like barrel-sandwich hybrid" evidence="5">
    <location>
        <begin position="60"/>
        <end position="182"/>
    </location>
</feature>